<evidence type="ECO:0000313" key="3">
    <source>
        <dbReference type="EMBL" id="CAL8086859.1"/>
    </source>
</evidence>
<comment type="caution">
    <text evidence="3">The sequence shown here is derived from an EMBL/GenBank/DDBJ whole genome shotgun (WGS) entry which is preliminary data.</text>
</comment>
<dbReference type="InterPro" id="IPR001509">
    <property type="entry name" value="Epimerase_deHydtase"/>
</dbReference>
<feature type="domain" description="NAD-dependent epimerase/dehydratase" evidence="2">
    <location>
        <begin position="58"/>
        <end position="294"/>
    </location>
</feature>
<dbReference type="PANTHER" id="PTHR42687">
    <property type="entry name" value="L-THREONINE 3-DEHYDROGENASE"/>
    <property type="match status" value="1"/>
</dbReference>
<dbReference type="Gene3D" id="3.40.50.720">
    <property type="entry name" value="NAD(P)-binding Rossmann-like Domain"/>
    <property type="match status" value="1"/>
</dbReference>
<gene>
    <name evidence="3" type="ORF">ODALV1_LOCUS6564</name>
</gene>
<dbReference type="PANTHER" id="PTHR42687:SF1">
    <property type="entry name" value="L-THREONINE 3-DEHYDROGENASE, MITOCHONDRIAL"/>
    <property type="match status" value="1"/>
</dbReference>
<dbReference type="Proteomes" id="UP001642540">
    <property type="component" value="Unassembled WGS sequence"/>
</dbReference>
<dbReference type="EMBL" id="CAXLJM020000020">
    <property type="protein sequence ID" value="CAL8086859.1"/>
    <property type="molecule type" value="Genomic_DNA"/>
</dbReference>
<sequence length="386" mass="43369">MLRTAIKNTLQSFEKGLLLSQKPLGLYAIPGNRSFHAAGSSLAPRGGHDTAHEERPRILITGSLGQLGSGLARLFRMRYGKDNVFMSDIRKPTRDITSKGPYIFADVLDYKCLQKIIVTHRIDWIVHFSALLSAVAEANVALAMRVNIEGTHNVMELANQYGLRVFIPSTIGAFGPESPRNPTPNVTIQRPKTIYGVSKVHTELLGEYYNHKYGLDFRCLRFPGVLSSDTHPGGGTTDYAIQIFHDALKEGRYTCYLGPNTRLPMMHIDDCLRSVVEIMEREPESLPVRTYNVAGASFTPDELAAEIRKSIPHFEINYRPDHRQAIADSWPEVLDDSAARNDWGWRPEYNTKRMVTSMLNDLRPVYQQSHGIESDVMTKQQLTVAA</sequence>
<proteinExistence type="inferred from homology"/>
<protein>
    <recommendedName>
        <fullName evidence="2">NAD-dependent epimerase/dehydratase domain-containing protein</fullName>
    </recommendedName>
</protein>
<evidence type="ECO:0000313" key="4">
    <source>
        <dbReference type="Proteomes" id="UP001642540"/>
    </source>
</evidence>
<dbReference type="InterPro" id="IPR051225">
    <property type="entry name" value="NAD(P)_epim/dehydratase"/>
</dbReference>
<comment type="similarity">
    <text evidence="1">Belongs to the NAD(P)-dependent epimerase/dehydratase family.</text>
</comment>
<name>A0ABP1Q2F6_9HEXA</name>
<evidence type="ECO:0000259" key="2">
    <source>
        <dbReference type="Pfam" id="PF01370"/>
    </source>
</evidence>
<accession>A0ABP1Q2F6</accession>
<dbReference type="CDD" id="cd05272">
    <property type="entry name" value="TDH_SDR_e"/>
    <property type="match status" value="1"/>
</dbReference>
<dbReference type="InterPro" id="IPR036291">
    <property type="entry name" value="NAD(P)-bd_dom_sf"/>
</dbReference>
<dbReference type="Pfam" id="PF01370">
    <property type="entry name" value="Epimerase"/>
    <property type="match status" value="1"/>
</dbReference>
<reference evidence="3 4" key="1">
    <citation type="submission" date="2024-08" db="EMBL/GenBank/DDBJ databases">
        <authorList>
            <person name="Cucini C."/>
            <person name="Frati F."/>
        </authorList>
    </citation>
    <scope>NUCLEOTIDE SEQUENCE [LARGE SCALE GENOMIC DNA]</scope>
</reference>
<organism evidence="3 4">
    <name type="scientific">Orchesella dallaii</name>
    <dbReference type="NCBI Taxonomy" id="48710"/>
    <lineage>
        <taxon>Eukaryota</taxon>
        <taxon>Metazoa</taxon>
        <taxon>Ecdysozoa</taxon>
        <taxon>Arthropoda</taxon>
        <taxon>Hexapoda</taxon>
        <taxon>Collembola</taxon>
        <taxon>Entomobryomorpha</taxon>
        <taxon>Entomobryoidea</taxon>
        <taxon>Orchesellidae</taxon>
        <taxon>Orchesellinae</taxon>
        <taxon>Orchesella</taxon>
    </lineage>
</organism>
<dbReference type="SUPFAM" id="SSF51735">
    <property type="entry name" value="NAD(P)-binding Rossmann-fold domains"/>
    <property type="match status" value="1"/>
</dbReference>
<evidence type="ECO:0000256" key="1">
    <source>
        <dbReference type="ARBA" id="ARBA00007637"/>
    </source>
</evidence>
<keyword evidence="4" id="KW-1185">Reference proteome</keyword>